<evidence type="ECO:0000313" key="3">
    <source>
        <dbReference type="Proteomes" id="UP000037035"/>
    </source>
</evidence>
<evidence type="ECO:0000313" key="2">
    <source>
        <dbReference type="EMBL" id="KNZ45369.1"/>
    </source>
</evidence>
<name>A0A0L6UA05_9BASI</name>
<sequence>MFQSSFFAAVLFGIILSLDRDSSAARPPPPLLHKRSVFELSICLKLDKLEGCRGGNHACCKAFCDR</sequence>
<proteinExistence type="predicted"/>
<dbReference type="AlphaFoldDB" id="A0A0L6UA05"/>
<comment type="caution">
    <text evidence="2">The sequence shown here is derived from an EMBL/GenBank/DDBJ whole genome shotgun (WGS) entry which is preliminary data.</text>
</comment>
<accession>A0A0L6UA05</accession>
<dbReference type="OrthoDB" id="10603586at2759"/>
<organism evidence="2 3">
    <name type="scientific">Puccinia sorghi</name>
    <dbReference type="NCBI Taxonomy" id="27349"/>
    <lineage>
        <taxon>Eukaryota</taxon>
        <taxon>Fungi</taxon>
        <taxon>Dikarya</taxon>
        <taxon>Basidiomycota</taxon>
        <taxon>Pucciniomycotina</taxon>
        <taxon>Pucciniomycetes</taxon>
        <taxon>Pucciniales</taxon>
        <taxon>Pucciniaceae</taxon>
        <taxon>Puccinia</taxon>
    </lineage>
</organism>
<gene>
    <name evidence="2" type="ORF">VP01_81g12</name>
</gene>
<keyword evidence="3" id="KW-1185">Reference proteome</keyword>
<dbReference type="VEuPathDB" id="FungiDB:VP01_81g12"/>
<reference evidence="2 3" key="1">
    <citation type="submission" date="2015-08" db="EMBL/GenBank/DDBJ databases">
        <title>Next Generation Sequencing and Analysis of the Genome of Puccinia sorghi L Schw, the Causal Agent of Maize Common Rust.</title>
        <authorList>
            <person name="Rochi L."/>
            <person name="Burguener G."/>
            <person name="Darino M."/>
            <person name="Turjanski A."/>
            <person name="Kreff E."/>
            <person name="Dieguez M.J."/>
            <person name="Sacco F."/>
        </authorList>
    </citation>
    <scope>NUCLEOTIDE SEQUENCE [LARGE SCALE GENOMIC DNA]</scope>
    <source>
        <strain evidence="2 3">RO10H11247</strain>
    </source>
</reference>
<protein>
    <submittedName>
        <fullName evidence="2">Uncharacterized protein</fullName>
    </submittedName>
</protein>
<evidence type="ECO:0000256" key="1">
    <source>
        <dbReference type="SAM" id="SignalP"/>
    </source>
</evidence>
<feature type="signal peptide" evidence="1">
    <location>
        <begin position="1"/>
        <end position="24"/>
    </location>
</feature>
<dbReference type="EMBL" id="LAVV01013716">
    <property type="protein sequence ID" value="KNZ45369.1"/>
    <property type="molecule type" value="Genomic_DNA"/>
</dbReference>
<feature type="chain" id="PRO_5005567581" evidence="1">
    <location>
        <begin position="25"/>
        <end position="66"/>
    </location>
</feature>
<dbReference type="Proteomes" id="UP000037035">
    <property type="component" value="Unassembled WGS sequence"/>
</dbReference>
<keyword evidence="1" id="KW-0732">Signal</keyword>